<dbReference type="NCBIfam" id="NF004761">
    <property type="entry name" value="PRK06092.1"/>
    <property type="match status" value="1"/>
</dbReference>
<evidence type="ECO:0000256" key="7">
    <source>
        <dbReference type="ARBA" id="ARBA00035633"/>
    </source>
</evidence>
<dbReference type="GO" id="GO:0046656">
    <property type="term" value="P:folic acid biosynthetic process"/>
    <property type="evidence" value="ECO:0007669"/>
    <property type="project" value="UniProtKB-KW"/>
</dbReference>
<reference evidence="10 11" key="1">
    <citation type="submission" date="2020-10" db="EMBL/GenBank/DDBJ databases">
        <title>The genome sequence of Chitinilyticum litopenaei 4Y14.</title>
        <authorList>
            <person name="Liu Y."/>
        </authorList>
    </citation>
    <scope>NUCLEOTIDE SEQUENCE [LARGE SCALE GENOMIC DNA]</scope>
    <source>
        <strain evidence="10 11">4Y14</strain>
    </source>
</reference>
<dbReference type="FunFam" id="3.20.10.10:FF:000002">
    <property type="entry name" value="D-alanine aminotransferase"/>
    <property type="match status" value="1"/>
</dbReference>
<evidence type="ECO:0000256" key="3">
    <source>
        <dbReference type="ARBA" id="ARBA00011738"/>
    </source>
</evidence>
<proteinExistence type="inferred from homology"/>
<evidence type="ECO:0000256" key="5">
    <source>
        <dbReference type="ARBA" id="ARBA00022909"/>
    </source>
</evidence>
<dbReference type="NCBIfam" id="TIGR03461">
    <property type="entry name" value="pabC_Proteo"/>
    <property type="match status" value="1"/>
</dbReference>
<dbReference type="GO" id="GO:0008153">
    <property type="term" value="P:4-aminobenzoate biosynthetic process"/>
    <property type="evidence" value="ECO:0007669"/>
    <property type="project" value="TreeGrafter"/>
</dbReference>
<keyword evidence="5" id="KW-0289">Folate biosynthesis</keyword>
<comment type="cofactor">
    <cofactor evidence="1">
        <name>pyridoxal 5'-phosphate</name>
        <dbReference type="ChEBI" id="CHEBI:597326"/>
    </cofactor>
</comment>
<keyword evidence="6 10" id="KW-0456">Lyase</keyword>
<dbReference type="EMBL" id="JADFUA010000008">
    <property type="protein sequence ID" value="MBE9610260.1"/>
    <property type="molecule type" value="Genomic_DNA"/>
</dbReference>
<dbReference type="InterPro" id="IPR036038">
    <property type="entry name" value="Aminotransferase-like"/>
</dbReference>
<dbReference type="PANTHER" id="PTHR42743">
    <property type="entry name" value="AMINO-ACID AMINOTRANSFERASE"/>
    <property type="match status" value="1"/>
</dbReference>
<dbReference type="InterPro" id="IPR043131">
    <property type="entry name" value="BCAT-like_N"/>
</dbReference>
<protein>
    <recommendedName>
        <fullName evidence="8">aminodeoxychorismate lyase</fullName>
        <ecNumber evidence="8">4.1.3.38</ecNumber>
    </recommendedName>
</protein>
<dbReference type="InterPro" id="IPR043132">
    <property type="entry name" value="BCAT-like_C"/>
</dbReference>
<dbReference type="SUPFAM" id="SSF56752">
    <property type="entry name" value="D-aminoacid aminotransferase-like PLP-dependent enzymes"/>
    <property type="match status" value="1"/>
</dbReference>
<dbReference type="Proteomes" id="UP000604481">
    <property type="component" value="Unassembled WGS sequence"/>
</dbReference>
<dbReference type="RefSeq" id="WP_194116790.1">
    <property type="nucleotide sequence ID" value="NZ_JADFUA010000008.1"/>
</dbReference>
<organism evidence="10 11">
    <name type="scientific">Chitinilyticum piscinae</name>
    <dbReference type="NCBI Taxonomy" id="2866724"/>
    <lineage>
        <taxon>Bacteria</taxon>
        <taxon>Pseudomonadati</taxon>
        <taxon>Pseudomonadota</taxon>
        <taxon>Betaproteobacteria</taxon>
        <taxon>Neisseriales</taxon>
        <taxon>Chitinibacteraceae</taxon>
        <taxon>Chitinilyticum</taxon>
    </lineage>
</organism>
<gene>
    <name evidence="10" type="primary">pabC</name>
    <name evidence="10" type="ORF">INR99_12995</name>
</gene>
<dbReference type="InterPro" id="IPR001544">
    <property type="entry name" value="Aminotrans_IV"/>
</dbReference>
<keyword evidence="4" id="KW-0663">Pyridoxal phosphate</keyword>
<dbReference type="InterPro" id="IPR050571">
    <property type="entry name" value="Class-IV_PLP-Dep_Aminotrnsfr"/>
</dbReference>
<evidence type="ECO:0000256" key="8">
    <source>
        <dbReference type="ARBA" id="ARBA00035676"/>
    </source>
</evidence>
<dbReference type="EC" id="4.1.3.38" evidence="8"/>
<dbReference type="InterPro" id="IPR017824">
    <property type="entry name" value="Aminodeoxychorismate_lyase_IV"/>
</dbReference>
<evidence type="ECO:0000256" key="9">
    <source>
        <dbReference type="ARBA" id="ARBA00049529"/>
    </source>
</evidence>
<comment type="subunit">
    <text evidence="3">Homodimer.</text>
</comment>
<dbReference type="Pfam" id="PF01063">
    <property type="entry name" value="Aminotran_4"/>
    <property type="match status" value="1"/>
</dbReference>
<comment type="similarity">
    <text evidence="2">Belongs to the class-IV pyridoxal-phosphate-dependent aminotransferase family.</text>
</comment>
<evidence type="ECO:0000256" key="2">
    <source>
        <dbReference type="ARBA" id="ARBA00009320"/>
    </source>
</evidence>
<dbReference type="GO" id="GO:0008696">
    <property type="term" value="F:4-amino-4-deoxychorismate lyase activity"/>
    <property type="evidence" value="ECO:0007669"/>
    <property type="project" value="UniProtKB-EC"/>
</dbReference>
<comment type="catalytic activity">
    <reaction evidence="9">
        <text>4-amino-4-deoxychorismate = 4-aminobenzoate + pyruvate + H(+)</text>
        <dbReference type="Rhea" id="RHEA:16201"/>
        <dbReference type="ChEBI" id="CHEBI:15361"/>
        <dbReference type="ChEBI" id="CHEBI:15378"/>
        <dbReference type="ChEBI" id="CHEBI:17836"/>
        <dbReference type="ChEBI" id="CHEBI:58406"/>
        <dbReference type="EC" id="4.1.3.38"/>
    </reaction>
</comment>
<dbReference type="Gene3D" id="3.30.470.10">
    <property type="match status" value="1"/>
</dbReference>
<name>A0A8J7FMC8_9NEIS</name>
<comment type="pathway">
    <text evidence="7">Cofactor biosynthesis; tetrahydrofolate biosynthesis; 4-aminobenzoate from chorismate: step 2/2.</text>
</comment>
<evidence type="ECO:0000313" key="10">
    <source>
        <dbReference type="EMBL" id="MBE9610260.1"/>
    </source>
</evidence>
<accession>A0A8J7FMC8</accession>
<keyword evidence="11" id="KW-1185">Reference proteome</keyword>
<dbReference type="GO" id="GO:0005829">
    <property type="term" value="C:cytosol"/>
    <property type="evidence" value="ECO:0007669"/>
    <property type="project" value="TreeGrafter"/>
</dbReference>
<dbReference type="AlphaFoldDB" id="A0A8J7FMC8"/>
<evidence type="ECO:0000256" key="4">
    <source>
        <dbReference type="ARBA" id="ARBA00022898"/>
    </source>
</evidence>
<evidence type="ECO:0000313" key="11">
    <source>
        <dbReference type="Proteomes" id="UP000604481"/>
    </source>
</evidence>
<evidence type="ECO:0000256" key="6">
    <source>
        <dbReference type="ARBA" id="ARBA00023239"/>
    </source>
</evidence>
<dbReference type="PANTHER" id="PTHR42743:SF2">
    <property type="entry name" value="AMINODEOXYCHORISMATE LYASE"/>
    <property type="match status" value="1"/>
</dbReference>
<comment type="caution">
    <text evidence="10">The sequence shown here is derived from an EMBL/GenBank/DDBJ whole genome shotgun (WGS) entry which is preliminary data.</text>
</comment>
<evidence type="ECO:0000256" key="1">
    <source>
        <dbReference type="ARBA" id="ARBA00001933"/>
    </source>
</evidence>
<dbReference type="GO" id="GO:0030170">
    <property type="term" value="F:pyridoxal phosphate binding"/>
    <property type="evidence" value="ECO:0007669"/>
    <property type="project" value="InterPro"/>
</dbReference>
<dbReference type="Gene3D" id="3.20.10.10">
    <property type="entry name" value="D-amino Acid Aminotransferase, subunit A, domain 2"/>
    <property type="match status" value="1"/>
</dbReference>
<sequence>MKLLNGQPSEMLPLADRGLQFGDGVFRTLRLEHGVMPFWSRHYAKLAADCAVLGLSCPAEALLLEDIRQLGVDSATIKIIITRGESARGYAIPEGCQANRIVQATGLPAYPAEYYSQGVAVRLCATRASWQPALAGVKHLNRLENVLARREWQDPAIFDGLLLDRDGFVVEGVLSNILLLDQQGRVLTPLLRSSGVAGVMRAIALELFAAQGYTVQEQEIPVQTLLAARQIWLSNSLFGLLPVRQLGERQWIVDPLDTLLQEKLQHAAENEFLRLELPQDPARQGQRK</sequence>